<organism evidence="1 2">
    <name type="scientific">Setaria italica</name>
    <name type="common">Foxtail millet</name>
    <name type="synonym">Panicum italicum</name>
    <dbReference type="NCBI Taxonomy" id="4555"/>
    <lineage>
        <taxon>Eukaryota</taxon>
        <taxon>Viridiplantae</taxon>
        <taxon>Streptophyta</taxon>
        <taxon>Embryophyta</taxon>
        <taxon>Tracheophyta</taxon>
        <taxon>Spermatophyta</taxon>
        <taxon>Magnoliopsida</taxon>
        <taxon>Liliopsida</taxon>
        <taxon>Poales</taxon>
        <taxon>Poaceae</taxon>
        <taxon>PACMAD clade</taxon>
        <taxon>Panicoideae</taxon>
        <taxon>Panicodae</taxon>
        <taxon>Paniceae</taxon>
        <taxon>Cenchrinae</taxon>
        <taxon>Setaria</taxon>
    </lineage>
</organism>
<reference evidence="1" key="2">
    <citation type="submission" date="2018-08" db="UniProtKB">
        <authorList>
            <consortium name="EnsemblPlants"/>
        </authorList>
    </citation>
    <scope>IDENTIFICATION</scope>
    <source>
        <strain evidence="1">Yugu1</strain>
    </source>
</reference>
<sequence length="39" mass="4182">MSGHSKIYSVGHLGLHAPSQEISTGNKVYLVNNIVFLGI</sequence>
<reference evidence="2" key="1">
    <citation type="journal article" date="2012" name="Nat. Biotechnol.">
        <title>Reference genome sequence of the model plant Setaria.</title>
        <authorList>
            <person name="Bennetzen J.L."/>
            <person name="Schmutz J."/>
            <person name="Wang H."/>
            <person name="Percifield R."/>
            <person name="Hawkins J."/>
            <person name="Pontaroli A.C."/>
            <person name="Estep M."/>
            <person name="Feng L."/>
            <person name="Vaughn J.N."/>
            <person name="Grimwood J."/>
            <person name="Jenkins J."/>
            <person name="Barry K."/>
            <person name="Lindquist E."/>
            <person name="Hellsten U."/>
            <person name="Deshpande S."/>
            <person name="Wang X."/>
            <person name="Wu X."/>
            <person name="Mitros T."/>
            <person name="Triplett J."/>
            <person name="Yang X."/>
            <person name="Ye C.Y."/>
            <person name="Mauro-Herrera M."/>
            <person name="Wang L."/>
            <person name="Li P."/>
            <person name="Sharma M."/>
            <person name="Sharma R."/>
            <person name="Ronald P.C."/>
            <person name="Panaud O."/>
            <person name="Kellogg E.A."/>
            <person name="Brutnell T.P."/>
            <person name="Doust A.N."/>
            <person name="Tuskan G.A."/>
            <person name="Rokhsar D."/>
            <person name="Devos K.M."/>
        </authorList>
    </citation>
    <scope>NUCLEOTIDE SEQUENCE [LARGE SCALE GENOMIC DNA]</scope>
    <source>
        <strain evidence="2">cv. Yugu1</strain>
    </source>
</reference>
<dbReference type="Gramene" id="KQK93345">
    <property type="protein sequence ID" value="KQK93345"/>
    <property type="gene ID" value="SETIT_028531mg"/>
</dbReference>
<evidence type="ECO:0000313" key="1">
    <source>
        <dbReference type="EnsemblPlants" id="KQK93345"/>
    </source>
</evidence>
<accession>K3ZPK1</accession>
<dbReference type="HOGENOM" id="CLU_3320970_0_0_1"/>
<dbReference type="EnsemblPlants" id="KQK93345">
    <property type="protein sequence ID" value="KQK93345"/>
    <property type="gene ID" value="SETIT_028531mg"/>
</dbReference>
<dbReference type="InParanoid" id="K3ZPK1"/>
<dbReference type="AlphaFoldDB" id="K3ZPK1"/>
<dbReference type="EMBL" id="AGNK02004603">
    <property type="status" value="NOT_ANNOTATED_CDS"/>
    <property type="molecule type" value="Genomic_DNA"/>
</dbReference>
<dbReference type="Proteomes" id="UP000004995">
    <property type="component" value="Unassembled WGS sequence"/>
</dbReference>
<name>K3ZPK1_SETIT</name>
<protein>
    <submittedName>
        <fullName evidence="1">Uncharacterized protein</fullName>
    </submittedName>
</protein>
<proteinExistence type="predicted"/>
<keyword evidence="2" id="KW-1185">Reference proteome</keyword>
<evidence type="ECO:0000313" key="2">
    <source>
        <dbReference type="Proteomes" id="UP000004995"/>
    </source>
</evidence>